<feature type="domain" description="Lysozyme inhibitor LprI-like N-terminal" evidence="2">
    <location>
        <begin position="28"/>
        <end position="125"/>
    </location>
</feature>
<evidence type="ECO:0000313" key="3">
    <source>
        <dbReference type="EMBL" id="CAA6823885.1"/>
    </source>
</evidence>
<keyword evidence="1" id="KW-0732">Signal</keyword>
<proteinExistence type="predicted"/>
<dbReference type="InterPro" id="IPR009739">
    <property type="entry name" value="LprI-like_N"/>
</dbReference>
<feature type="chain" id="PRO_5028249717" description="Lysozyme inhibitor LprI-like N-terminal domain-containing protein" evidence="1">
    <location>
        <begin position="23"/>
        <end position="271"/>
    </location>
</feature>
<organism evidence="3">
    <name type="scientific">uncultured Sulfurovum sp</name>
    <dbReference type="NCBI Taxonomy" id="269237"/>
    <lineage>
        <taxon>Bacteria</taxon>
        <taxon>Pseudomonadati</taxon>
        <taxon>Campylobacterota</taxon>
        <taxon>Epsilonproteobacteria</taxon>
        <taxon>Campylobacterales</taxon>
        <taxon>Sulfurovaceae</taxon>
        <taxon>Sulfurovum</taxon>
        <taxon>environmental samples</taxon>
    </lineage>
</organism>
<name>A0A6S6TWV5_9BACT</name>
<sequence>MRHSKLTIIGILLMLSTSTTLAKEPLDCLEKALTQKEMNNCANINFKEVDAELNRVYYAIQQKYIKNKAFLKNLKEAQRLWIKLRDADFSMQFPHSKEAGYYGSIFPLCADDYKAELTLKRIEFLKQWLIGAEEGQSCRGSQALQITDDIPQTKNESEIEQVCYANVIPYNDNKNTNFKDITELTLNINYGDGSVKGKYNYLPAEKDQRFGEINGSLWKGAISAEYTYEQEGETNSINVRIRLDDEKAIVQGEVKDKILSVSDEIKKIPCQ</sequence>
<protein>
    <recommendedName>
        <fullName evidence="2">Lysozyme inhibitor LprI-like N-terminal domain-containing protein</fullName>
    </recommendedName>
</protein>
<dbReference type="Gene3D" id="1.20.1270.180">
    <property type="match status" value="1"/>
</dbReference>
<feature type="signal peptide" evidence="1">
    <location>
        <begin position="1"/>
        <end position="22"/>
    </location>
</feature>
<accession>A0A6S6TWV5</accession>
<evidence type="ECO:0000259" key="2">
    <source>
        <dbReference type="Pfam" id="PF07007"/>
    </source>
</evidence>
<reference evidence="3" key="1">
    <citation type="submission" date="2020-01" db="EMBL/GenBank/DDBJ databases">
        <authorList>
            <person name="Meier V. D."/>
            <person name="Meier V D."/>
        </authorList>
    </citation>
    <scope>NUCLEOTIDE SEQUENCE</scope>
    <source>
        <strain evidence="3">HLG_WM_MAG_05</strain>
    </source>
</reference>
<dbReference type="AlphaFoldDB" id="A0A6S6TWV5"/>
<dbReference type="Pfam" id="PF07007">
    <property type="entry name" value="LprI"/>
    <property type="match status" value="1"/>
</dbReference>
<dbReference type="EMBL" id="CACVAU010000072">
    <property type="protein sequence ID" value="CAA6823885.1"/>
    <property type="molecule type" value="Genomic_DNA"/>
</dbReference>
<gene>
    <name evidence="3" type="ORF">HELGO_WM6157</name>
</gene>
<evidence type="ECO:0000256" key="1">
    <source>
        <dbReference type="SAM" id="SignalP"/>
    </source>
</evidence>